<organism evidence="4 6">
    <name type="scientific">Paenibacillus barcinonensis</name>
    <dbReference type="NCBI Taxonomy" id="198119"/>
    <lineage>
        <taxon>Bacteria</taxon>
        <taxon>Bacillati</taxon>
        <taxon>Bacillota</taxon>
        <taxon>Bacilli</taxon>
        <taxon>Bacillales</taxon>
        <taxon>Paenibacillaceae</taxon>
        <taxon>Paenibacillus</taxon>
    </lineage>
</organism>
<evidence type="ECO:0000313" key="7">
    <source>
        <dbReference type="Proteomes" id="UP000509327"/>
    </source>
</evidence>
<keyword evidence="1" id="KW-0479">Metal-binding</keyword>
<dbReference type="Pfam" id="PF08797">
    <property type="entry name" value="HIRAN"/>
    <property type="match status" value="1"/>
</dbReference>
<evidence type="ECO:0000313" key="6">
    <source>
        <dbReference type="Proteomes" id="UP000247790"/>
    </source>
</evidence>
<protein>
    <submittedName>
        <fullName evidence="5">DNA-binding protein</fullName>
    </submittedName>
</protein>
<accession>A0A2V4V9X5</accession>
<dbReference type="AlphaFoldDB" id="A0A2V4V9X5"/>
<dbReference type="InterPro" id="IPR014905">
    <property type="entry name" value="HIRAN"/>
</dbReference>
<proteinExistence type="predicted"/>
<evidence type="ECO:0000256" key="2">
    <source>
        <dbReference type="ARBA" id="ARBA00022801"/>
    </source>
</evidence>
<dbReference type="EMBL" id="QJSW01000005">
    <property type="protein sequence ID" value="PYE49601.1"/>
    <property type="molecule type" value="Genomic_DNA"/>
</dbReference>
<dbReference type="Proteomes" id="UP000247790">
    <property type="component" value="Unassembled WGS sequence"/>
</dbReference>
<dbReference type="GO" id="GO:0008270">
    <property type="term" value="F:zinc ion binding"/>
    <property type="evidence" value="ECO:0007669"/>
    <property type="project" value="InterPro"/>
</dbReference>
<dbReference type="Gene3D" id="3.30.70.2330">
    <property type="match status" value="1"/>
</dbReference>
<evidence type="ECO:0000256" key="1">
    <source>
        <dbReference type="ARBA" id="ARBA00022723"/>
    </source>
</evidence>
<dbReference type="GO" id="GO:0003677">
    <property type="term" value="F:DNA binding"/>
    <property type="evidence" value="ECO:0007669"/>
    <property type="project" value="UniProtKB-KW"/>
</dbReference>
<keyword evidence="2" id="KW-0378">Hydrolase</keyword>
<keyword evidence="5" id="KW-0238">DNA-binding</keyword>
<dbReference type="Proteomes" id="UP000509327">
    <property type="component" value="Chromosome"/>
</dbReference>
<sequence>MSTKIFAAVIGMDNYHGAQAFHVGDTLYLVKDPDNRSDHRAIKVVIPPIGEVGYIINHPGQTPHGCWTGAGFYDAFSQQTCAKVRFMMKDMVIIELIEITHVSVSQMDSMIADWQFREKA</sequence>
<dbReference type="OrthoDB" id="2988931at2"/>
<reference evidence="5 7" key="2">
    <citation type="submission" date="2020-06" db="EMBL/GenBank/DDBJ databases">
        <title>Complete genome of Paenibacillus barcinonensis KACC11450.</title>
        <authorList>
            <person name="Kim M."/>
            <person name="Park Y.-J."/>
            <person name="Shin J.-H."/>
        </authorList>
    </citation>
    <scope>NUCLEOTIDE SEQUENCE [LARGE SCALE GENOMIC DNA]</scope>
    <source>
        <strain evidence="5 7">KACC11450</strain>
    </source>
</reference>
<name>A0A2V4V9X5_PAEBA</name>
<evidence type="ECO:0000259" key="3">
    <source>
        <dbReference type="Pfam" id="PF08797"/>
    </source>
</evidence>
<evidence type="ECO:0000313" key="5">
    <source>
        <dbReference type="EMBL" id="QKS56683.1"/>
    </source>
</evidence>
<dbReference type="RefSeq" id="WP_110896311.1">
    <property type="nucleotide sequence ID" value="NZ_CP054614.1"/>
</dbReference>
<dbReference type="EMBL" id="CP054614">
    <property type="protein sequence ID" value="QKS56683.1"/>
    <property type="molecule type" value="Genomic_DNA"/>
</dbReference>
<gene>
    <name evidence="4" type="ORF">DFQ00_105104</name>
    <name evidence="5" type="ORF">HUB98_10275</name>
</gene>
<evidence type="ECO:0000313" key="4">
    <source>
        <dbReference type="EMBL" id="PYE49601.1"/>
    </source>
</evidence>
<dbReference type="GO" id="GO:0016818">
    <property type="term" value="F:hydrolase activity, acting on acid anhydrides, in phosphorus-containing anhydrides"/>
    <property type="evidence" value="ECO:0007669"/>
    <property type="project" value="InterPro"/>
</dbReference>
<keyword evidence="7" id="KW-1185">Reference proteome</keyword>
<reference evidence="4 6" key="1">
    <citation type="submission" date="2018-06" db="EMBL/GenBank/DDBJ databases">
        <title>Genomic Encyclopedia of Type Strains, Phase III (KMG-III): the genomes of soil and plant-associated and newly described type strains.</title>
        <authorList>
            <person name="Whitman W."/>
        </authorList>
    </citation>
    <scope>NUCLEOTIDE SEQUENCE [LARGE SCALE GENOMIC DNA]</scope>
    <source>
        <strain evidence="4 6">CECT 7022</strain>
    </source>
</reference>
<feature type="domain" description="HIRAN" evidence="3">
    <location>
        <begin position="5"/>
        <end position="55"/>
    </location>
</feature>